<dbReference type="EMBL" id="KN822142">
    <property type="protein sequence ID" value="KIM55021.1"/>
    <property type="molecule type" value="Genomic_DNA"/>
</dbReference>
<feature type="compositionally biased region" description="Basic and acidic residues" evidence="9">
    <location>
        <begin position="730"/>
        <end position="739"/>
    </location>
</feature>
<dbReference type="InterPro" id="IPR053016">
    <property type="entry name" value="CTF18-RFC_complex"/>
</dbReference>
<dbReference type="PANTHER" id="PTHR46765">
    <property type="entry name" value="P-LOOP CONTAINING NUCLEOSIDE TRIPHOSPHATE HYDROLASES SUPERFAMILY PROTEIN"/>
    <property type="match status" value="1"/>
</dbReference>
<evidence type="ECO:0000259" key="10">
    <source>
        <dbReference type="SMART" id="SM00382"/>
    </source>
</evidence>
<keyword evidence="2" id="KW-0235">DNA replication</keyword>
<keyword evidence="3" id="KW-0547">Nucleotide-binding</keyword>
<proteinExistence type="inferred from homology"/>
<evidence type="ECO:0000256" key="5">
    <source>
        <dbReference type="ARBA" id="ARBA00023125"/>
    </source>
</evidence>
<dbReference type="Gene3D" id="1.10.8.60">
    <property type="match status" value="1"/>
</dbReference>
<dbReference type="GO" id="GO:0003677">
    <property type="term" value="F:DNA binding"/>
    <property type="evidence" value="ECO:0007669"/>
    <property type="project" value="UniProtKB-KW"/>
</dbReference>
<dbReference type="AlphaFoldDB" id="A0A0C3DG14"/>
<dbReference type="SUPFAM" id="SSF52540">
    <property type="entry name" value="P-loop containing nucleoside triphosphate hydrolases"/>
    <property type="match status" value="1"/>
</dbReference>
<dbReference type="InterPro" id="IPR027417">
    <property type="entry name" value="P-loop_NTPase"/>
</dbReference>
<evidence type="ECO:0000256" key="9">
    <source>
        <dbReference type="SAM" id="MobiDB-lite"/>
    </source>
</evidence>
<dbReference type="STRING" id="1036808.A0A0C3DG14"/>
<dbReference type="GO" id="GO:0005524">
    <property type="term" value="F:ATP binding"/>
    <property type="evidence" value="ECO:0007669"/>
    <property type="project" value="UniProtKB-KW"/>
</dbReference>
<comment type="similarity">
    <text evidence="8">Belongs to the activator 1 small subunits family. CTF18 subfamily.</text>
</comment>
<evidence type="ECO:0000313" key="12">
    <source>
        <dbReference type="Proteomes" id="UP000053989"/>
    </source>
</evidence>
<evidence type="ECO:0000256" key="3">
    <source>
        <dbReference type="ARBA" id="ARBA00022741"/>
    </source>
</evidence>
<keyword evidence="5" id="KW-0238">DNA-binding</keyword>
<dbReference type="InterPro" id="IPR003593">
    <property type="entry name" value="AAA+_ATPase"/>
</dbReference>
<dbReference type="CDD" id="cd18140">
    <property type="entry name" value="HLD_clamp_RFC"/>
    <property type="match status" value="1"/>
</dbReference>
<reference evidence="12" key="2">
    <citation type="submission" date="2015-01" db="EMBL/GenBank/DDBJ databases">
        <title>Evolutionary Origins and Diversification of the Mycorrhizal Mutualists.</title>
        <authorList>
            <consortium name="DOE Joint Genome Institute"/>
            <consortium name="Mycorrhizal Genomics Consortium"/>
            <person name="Kohler A."/>
            <person name="Kuo A."/>
            <person name="Nagy L.G."/>
            <person name="Floudas D."/>
            <person name="Copeland A."/>
            <person name="Barry K.W."/>
            <person name="Cichocki N."/>
            <person name="Veneault-Fourrey C."/>
            <person name="LaButti K."/>
            <person name="Lindquist E.A."/>
            <person name="Lipzen A."/>
            <person name="Lundell T."/>
            <person name="Morin E."/>
            <person name="Murat C."/>
            <person name="Riley R."/>
            <person name="Ohm R."/>
            <person name="Sun H."/>
            <person name="Tunlid A."/>
            <person name="Henrissat B."/>
            <person name="Grigoriev I.V."/>
            <person name="Hibbett D.S."/>
            <person name="Martin F."/>
        </authorList>
    </citation>
    <scope>NUCLEOTIDE SEQUENCE [LARGE SCALE GENOMIC DNA]</scope>
    <source>
        <strain evidence="12">Foug A</strain>
    </source>
</reference>
<evidence type="ECO:0000313" key="11">
    <source>
        <dbReference type="EMBL" id="KIM55021.1"/>
    </source>
</evidence>
<dbReference type="PANTHER" id="PTHR46765:SF1">
    <property type="entry name" value="P-LOOP CONTAINING NUCLEOSIDE TRIPHOSPHATE HYDROLASES SUPERFAMILY PROTEIN"/>
    <property type="match status" value="1"/>
</dbReference>
<keyword evidence="7" id="KW-0131">Cell cycle</keyword>
<evidence type="ECO:0000256" key="8">
    <source>
        <dbReference type="ARBA" id="ARBA00043975"/>
    </source>
</evidence>
<dbReference type="Pfam" id="PF00004">
    <property type="entry name" value="AAA"/>
    <property type="match status" value="1"/>
</dbReference>
<dbReference type="InParanoid" id="A0A0C3DG14"/>
<dbReference type="Gene3D" id="3.40.50.300">
    <property type="entry name" value="P-loop containing nucleotide triphosphate hydrolases"/>
    <property type="match status" value="1"/>
</dbReference>
<accession>A0A0C3DG14</accession>
<dbReference type="InterPro" id="IPR003959">
    <property type="entry name" value="ATPase_AAA_core"/>
</dbReference>
<evidence type="ECO:0000256" key="2">
    <source>
        <dbReference type="ARBA" id="ARBA00022705"/>
    </source>
</evidence>
<evidence type="ECO:0000256" key="6">
    <source>
        <dbReference type="ARBA" id="ARBA00023242"/>
    </source>
</evidence>
<keyword evidence="12" id="KW-1185">Reference proteome</keyword>
<name>A0A0C3DG14_9AGAM</name>
<dbReference type="CDD" id="cd00009">
    <property type="entry name" value="AAA"/>
    <property type="match status" value="1"/>
</dbReference>
<evidence type="ECO:0000256" key="4">
    <source>
        <dbReference type="ARBA" id="ARBA00022840"/>
    </source>
</evidence>
<organism evidence="11 12">
    <name type="scientific">Scleroderma citrinum Foug A</name>
    <dbReference type="NCBI Taxonomy" id="1036808"/>
    <lineage>
        <taxon>Eukaryota</taxon>
        <taxon>Fungi</taxon>
        <taxon>Dikarya</taxon>
        <taxon>Basidiomycota</taxon>
        <taxon>Agaricomycotina</taxon>
        <taxon>Agaricomycetes</taxon>
        <taxon>Agaricomycetidae</taxon>
        <taxon>Boletales</taxon>
        <taxon>Sclerodermatineae</taxon>
        <taxon>Sclerodermataceae</taxon>
        <taxon>Scleroderma</taxon>
    </lineage>
</organism>
<dbReference type="GO" id="GO:0016887">
    <property type="term" value="F:ATP hydrolysis activity"/>
    <property type="evidence" value="ECO:0007669"/>
    <property type="project" value="InterPro"/>
</dbReference>
<dbReference type="GO" id="GO:0005634">
    <property type="term" value="C:nucleus"/>
    <property type="evidence" value="ECO:0007669"/>
    <property type="project" value="UniProtKB-SubCell"/>
</dbReference>
<keyword evidence="4" id="KW-0067">ATP-binding</keyword>
<dbReference type="OrthoDB" id="2195431at2759"/>
<dbReference type="SMART" id="SM00382">
    <property type="entry name" value="AAA"/>
    <property type="match status" value="1"/>
</dbReference>
<dbReference type="GO" id="GO:0006260">
    <property type="term" value="P:DNA replication"/>
    <property type="evidence" value="ECO:0007669"/>
    <property type="project" value="UniProtKB-KW"/>
</dbReference>
<sequence>MDDRTPSLGFVPNGLLEEPRELHDTPTATTVIGPQDDTFPPISNILGLEAHGDDIQRYSRPNTLSHARCPIRASTFDGRTLYIKKKARVIERGKAATSPQQLAKLLDVPIHRLMDELSTAEAAKSNVLHNSTPHVETRPINEETLWVDLYRPRCFTELLGNERVAREVLVWVKQWDWCVFGKKKSKKRPREGEEHYHPDDEYRRPREKLLLISGPPGLGKTTLAHVVAAQAGYDVMEINASDARSAQVIDDRILPALESGSAVGSTKPVLLIIDEIDGATGGGDNSSGFVQKLVSITFDKPKKKRKGQKDKRPLLRPIICICNDQNAHALTALRPHARQIRCTRPADVHIIRRLREICELQGLNADARALSSLVSIAKGDLRSCLNTLQFIKSKNEDVTEPLIRRATAGMKEADSTITAVLNEIFVSSSRRRAKDLTMGEEEASRYVSRLSRSIEALNNPASIANGCFAQYPNCHKYDANMFRYQKVNEWLAAFDTFSSAMYTEGEFELHGYLPFLLIPFHPLCQEAAGKRVERDASDWDNLQLTRANEEIYKSLASGIRAFNGTAGAYRHLITGQVLPLEFAPYINRIISPPLRPINSQIIKAEERALLSRLVEIMVSMGLRFLQEKAEDGQLVYRLDPPIDVFVTYNGKRSPDITVSRYAVRHLVASQIDAALAPRQASTNPRVGSFFNAKELANNPGDNIDFVAHTAEGRLQPVGFEGLPVDKRARPNEQVDEKPPVDFFGRPITVPHKASGSDAPRSKGPLKCFQTTYRYLEGNSAAVRKAVKTASFL</sequence>
<dbReference type="FunCoup" id="A0A0C3DG14">
    <property type="interactions" value="566"/>
</dbReference>
<evidence type="ECO:0000256" key="7">
    <source>
        <dbReference type="ARBA" id="ARBA00023306"/>
    </source>
</evidence>
<evidence type="ECO:0000256" key="1">
    <source>
        <dbReference type="ARBA" id="ARBA00004123"/>
    </source>
</evidence>
<keyword evidence="6" id="KW-0539">Nucleus</keyword>
<dbReference type="InterPro" id="IPR047854">
    <property type="entry name" value="RFC_lid"/>
</dbReference>
<reference evidence="11 12" key="1">
    <citation type="submission" date="2014-04" db="EMBL/GenBank/DDBJ databases">
        <authorList>
            <consortium name="DOE Joint Genome Institute"/>
            <person name="Kuo A."/>
            <person name="Kohler A."/>
            <person name="Nagy L.G."/>
            <person name="Floudas D."/>
            <person name="Copeland A."/>
            <person name="Barry K.W."/>
            <person name="Cichocki N."/>
            <person name="Veneault-Fourrey C."/>
            <person name="LaButti K."/>
            <person name="Lindquist E.A."/>
            <person name="Lipzen A."/>
            <person name="Lundell T."/>
            <person name="Morin E."/>
            <person name="Murat C."/>
            <person name="Sun H."/>
            <person name="Tunlid A."/>
            <person name="Henrissat B."/>
            <person name="Grigoriev I.V."/>
            <person name="Hibbett D.S."/>
            <person name="Martin F."/>
            <person name="Nordberg H.P."/>
            <person name="Cantor M.N."/>
            <person name="Hua S.X."/>
        </authorList>
    </citation>
    <scope>NUCLEOTIDE SEQUENCE [LARGE SCALE GENOMIC DNA]</scope>
    <source>
        <strain evidence="11 12">Foug A</strain>
    </source>
</reference>
<comment type="subcellular location">
    <subcellularLocation>
        <location evidence="1">Nucleus</location>
    </subcellularLocation>
</comment>
<gene>
    <name evidence="11" type="ORF">SCLCIDRAFT_1221418</name>
</gene>
<feature type="domain" description="AAA+ ATPase" evidence="10">
    <location>
        <begin position="206"/>
        <end position="356"/>
    </location>
</feature>
<dbReference type="Proteomes" id="UP000053989">
    <property type="component" value="Unassembled WGS sequence"/>
</dbReference>
<protein>
    <recommendedName>
        <fullName evidence="10">AAA+ ATPase domain-containing protein</fullName>
    </recommendedName>
</protein>
<feature type="region of interest" description="Disordered" evidence="9">
    <location>
        <begin position="730"/>
        <end position="762"/>
    </location>
</feature>
<dbReference type="HOGENOM" id="CLU_004894_3_0_1"/>